<evidence type="ECO:0000256" key="5">
    <source>
        <dbReference type="ARBA" id="ARBA00022695"/>
    </source>
</evidence>
<dbReference type="NCBIfam" id="TIGR00663">
    <property type="entry name" value="dnan"/>
    <property type="match status" value="1"/>
</dbReference>
<evidence type="ECO:0000313" key="13">
    <source>
        <dbReference type="EMBL" id="PIZ48648.1"/>
    </source>
</evidence>
<evidence type="ECO:0000256" key="4">
    <source>
        <dbReference type="ARBA" id="ARBA00022679"/>
    </source>
</evidence>
<dbReference type="InterPro" id="IPR022635">
    <property type="entry name" value="DNA_polIII_beta_C"/>
</dbReference>
<dbReference type="SUPFAM" id="SSF55979">
    <property type="entry name" value="DNA clamp"/>
    <property type="match status" value="3"/>
</dbReference>
<comment type="subcellular location">
    <subcellularLocation>
        <location evidence="1 9">Cytoplasm</location>
    </subcellularLocation>
</comment>
<evidence type="ECO:0000256" key="7">
    <source>
        <dbReference type="ARBA" id="ARBA00022932"/>
    </source>
</evidence>
<gene>
    <name evidence="13" type="primary">dnaN</name>
    <name evidence="13" type="ORF">COY29_03300</name>
</gene>
<dbReference type="Gene3D" id="3.10.150.10">
    <property type="entry name" value="DNA Polymerase III, subunit A, domain 2"/>
    <property type="match status" value="1"/>
</dbReference>
<evidence type="ECO:0000256" key="9">
    <source>
        <dbReference type="PIRNR" id="PIRNR000804"/>
    </source>
</evidence>
<dbReference type="Pfam" id="PF02768">
    <property type="entry name" value="DNA_pol3_beta_3"/>
    <property type="match status" value="1"/>
</dbReference>
<keyword evidence="7 9" id="KW-0239">DNA-directed DNA polymerase</keyword>
<evidence type="ECO:0000256" key="1">
    <source>
        <dbReference type="ARBA" id="ARBA00004496"/>
    </source>
</evidence>
<dbReference type="Proteomes" id="UP000229753">
    <property type="component" value="Unassembled WGS sequence"/>
</dbReference>
<organism evidence="13 14">
    <name type="scientific">Candidatus Woesebacteria bacterium CG_4_10_14_0_2_um_filter_39_14</name>
    <dbReference type="NCBI Taxonomy" id="1975054"/>
    <lineage>
        <taxon>Bacteria</taxon>
        <taxon>Candidatus Woeseibacteriota</taxon>
    </lineage>
</organism>
<feature type="domain" description="DNA polymerase III beta sliding clamp C-terminal" evidence="12">
    <location>
        <begin position="249"/>
        <end position="382"/>
    </location>
</feature>
<keyword evidence="5 9" id="KW-0548">Nucleotidyltransferase</keyword>
<dbReference type="GO" id="GO:0005737">
    <property type="term" value="C:cytoplasm"/>
    <property type="evidence" value="ECO:0007669"/>
    <property type="project" value="UniProtKB-SubCell"/>
</dbReference>
<proteinExistence type="inferred from homology"/>
<dbReference type="PIRSF" id="PIRSF000804">
    <property type="entry name" value="DNA_pol_III_b"/>
    <property type="match status" value="1"/>
</dbReference>
<dbReference type="InterPro" id="IPR001001">
    <property type="entry name" value="DNA_polIII_beta"/>
</dbReference>
<dbReference type="SMART" id="SM00480">
    <property type="entry name" value="POL3Bc"/>
    <property type="match status" value="1"/>
</dbReference>
<protein>
    <recommendedName>
        <fullName evidence="9">Beta sliding clamp</fullName>
    </recommendedName>
</protein>
<dbReference type="InterPro" id="IPR022634">
    <property type="entry name" value="DNA_polIII_beta_N"/>
</dbReference>
<dbReference type="InterPro" id="IPR022637">
    <property type="entry name" value="DNA_polIII_beta_cen"/>
</dbReference>
<comment type="function">
    <text evidence="9">Confers DNA tethering and processivity to DNA polymerases and other proteins. Acts as a clamp, forming a ring around DNA (a reaction catalyzed by the clamp-loading complex) which diffuses in an ATP-independent manner freely and bidirectionally along dsDNA. Initially characterized for its ability to contact the catalytic subunit of DNA polymerase III (Pol III), a complex, multichain enzyme responsible for most of the replicative synthesis in bacteria; Pol III exhibits 3'-5' exonuclease proofreading activity. The beta chain is required for initiation of replication as well as for processivity of DNA replication.</text>
</comment>
<name>A0A2M7TMU9_9BACT</name>
<keyword evidence="4 9" id="KW-0808">Transferase</keyword>
<evidence type="ECO:0000256" key="8">
    <source>
        <dbReference type="ARBA" id="ARBA00023125"/>
    </source>
</evidence>
<dbReference type="AlphaFoldDB" id="A0A2M7TMU9"/>
<evidence type="ECO:0000256" key="6">
    <source>
        <dbReference type="ARBA" id="ARBA00022705"/>
    </source>
</evidence>
<dbReference type="GO" id="GO:0003677">
    <property type="term" value="F:DNA binding"/>
    <property type="evidence" value="ECO:0007669"/>
    <property type="project" value="UniProtKB-UniRule"/>
</dbReference>
<comment type="similarity">
    <text evidence="2 9">Belongs to the beta sliding clamp family.</text>
</comment>
<comment type="subunit">
    <text evidence="9">Forms a ring-shaped head-to-tail homodimer around DNA.</text>
</comment>
<dbReference type="Pfam" id="PF02767">
    <property type="entry name" value="DNA_pol3_beta_2"/>
    <property type="match status" value="1"/>
</dbReference>
<dbReference type="GO" id="GO:0003887">
    <property type="term" value="F:DNA-directed DNA polymerase activity"/>
    <property type="evidence" value="ECO:0007669"/>
    <property type="project" value="UniProtKB-UniRule"/>
</dbReference>
<evidence type="ECO:0000313" key="14">
    <source>
        <dbReference type="Proteomes" id="UP000229753"/>
    </source>
</evidence>
<evidence type="ECO:0000259" key="12">
    <source>
        <dbReference type="Pfam" id="PF02768"/>
    </source>
</evidence>
<dbReference type="EMBL" id="PFNO01000109">
    <property type="protein sequence ID" value="PIZ48648.1"/>
    <property type="molecule type" value="Genomic_DNA"/>
</dbReference>
<feature type="domain" description="DNA polymerase III beta sliding clamp N-terminal" evidence="10">
    <location>
        <begin position="4"/>
        <end position="120"/>
    </location>
</feature>
<feature type="domain" description="DNA polymerase III beta sliding clamp central" evidence="11">
    <location>
        <begin position="132"/>
        <end position="246"/>
    </location>
</feature>
<keyword evidence="6 9" id="KW-0235">DNA replication</keyword>
<dbReference type="Gene3D" id="3.70.10.10">
    <property type="match status" value="1"/>
</dbReference>
<dbReference type="GO" id="GO:0008408">
    <property type="term" value="F:3'-5' exonuclease activity"/>
    <property type="evidence" value="ECO:0007669"/>
    <property type="project" value="InterPro"/>
</dbReference>
<evidence type="ECO:0000256" key="2">
    <source>
        <dbReference type="ARBA" id="ARBA00010752"/>
    </source>
</evidence>
<dbReference type="Pfam" id="PF00712">
    <property type="entry name" value="DNA_pol3_beta"/>
    <property type="match status" value="1"/>
</dbReference>
<evidence type="ECO:0000259" key="10">
    <source>
        <dbReference type="Pfam" id="PF00712"/>
    </source>
</evidence>
<comment type="caution">
    <text evidence="13">The sequence shown here is derived from an EMBL/GenBank/DDBJ whole genome shotgun (WGS) entry which is preliminary data.</text>
</comment>
<sequence length="386" mass="41887">MLNMDLEVLQENLNKALSITSRFVSARSQLPVLANILLAAGKTKLILSATNLETSASASLGAKIVKEGELTIPAKNFFEIVSNLSQGTIHLSSEKESLKITGSGFTGRILGMNSSDFPKVPQVIKKEESIDLSKTEFLKALPQVSFAVSADEARPILTGILFILSKKSMSLVATDGFRLSKKTIPIEGLSKEIKTVIPKNILLEVSREGGESESVLLDIKGKEKQVVFGLGNLILSSRVLEGAFPDFEKIIPKSSGVKVRTDKEELLRAVKLASVFARDSANIVKIKIMKDSIKLSAESSQVGSQETIIDAKIITEGPEPLGPDLVVEGLVEGEISFNYKFLEDFLRAVEGEEVVMEFNNASSPGVFTDPKDPDFLHLIMPVKIQS</sequence>
<dbReference type="PANTHER" id="PTHR30478">
    <property type="entry name" value="DNA POLYMERASE III SUBUNIT BETA"/>
    <property type="match status" value="1"/>
</dbReference>
<evidence type="ECO:0000256" key="3">
    <source>
        <dbReference type="ARBA" id="ARBA00022490"/>
    </source>
</evidence>
<dbReference type="InterPro" id="IPR046938">
    <property type="entry name" value="DNA_clamp_sf"/>
</dbReference>
<dbReference type="GO" id="GO:0006271">
    <property type="term" value="P:DNA strand elongation involved in DNA replication"/>
    <property type="evidence" value="ECO:0007669"/>
    <property type="project" value="TreeGrafter"/>
</dbReference>
<accession>A0A2M7TMU9</accession>
<reference evidence="14" key="1">
    <citation type="submission" date="2017-09" db="EMBL/GenBank/DDBJ databases">
        <title>Depth-based differentiation of microbial function through sediment-hosted aquifers and enrichment of novel symbionts in the deep terrestrial subsurface.</title>
        <authorList>
            <person name="Probst A.J."/>
            <person name="Ladd B."/>
            <person name="Jarett J.K."/>
            <person name="Geller-Mcgrath D.E."/>
            <person name="Sieber C.M.K."/>
            <person name="Emerson J.B."/>
            <person name="Anantharaman K."/>
            <person name="Thomas B.C."/>
            <person name="Malmstrom R."/>
            <person name="Stieglmeier M."/>
            <person name="Klingl A."/>
            <person name="Woyke T."/>
            <person name="Ryan C.M."/>
            <person name="Banfield J.F."/>
        </authorList>
    </citation>
    <scope>NUCLEOTIDE SEQUENCE [LARGE SCALE GENOMIC DNA]</scope>
</reference>
<keyword evidence="3 9" id="KW-0963">Cytoplasm</keyword>
<evidence type="ECO:0000259" key="11">
    <source>
        <dbReference type="Pfam" id="PF02767"/>
    </source>
</evidence>
<dbReference type="CDD" id="cd00140">
    <property type="entry name" value="beta_clamp"/>
    <property type="match status" value="1"/>
</dbReference>
<dbReference type="GO" id="GO:0009360">
    <property type="term" value="C:DNA polymerase III complex"/>
    <property type="evidence" value="ECO:0007669"/>
    <property type="project" value="InterPro"/>
</dbReference>
<keyword evidence="8" id="KW-0238">DNA-binding</keyword>
<dbReference type="PANTHER" id="PTHR30478:SF0">
    <property type="entry name" value="BETA SLIDING CLAMP"/>
    <property type="match status" value="1"/>
</dbReference>